<dbReference type="InterPro" id="IPR051738">
    <property type="entry name" value="SAF_Modulators"/>
</dbReference>
<dbReference type="SMART" id="SM00513">
    <property type="entry name" value="SAP"/>
    <property type="match status" value="1"/>
</dbReference>
<organism evidence="6 7">
    <name type="scientific">Brassicogethes aeneus</name>
    <name type="common">Rape pollen beetle</name>
    <name type="synonym">Meligethes aeneus</name>
    <dbReference type="NCBI Taxonomy" id="1431903"/>
    <lineage>
        <taxon>Eukaryota</taxon>
        <taxon>Metazoa</taxon>
        <taxon>Ecdysozoa</taxon>
        <taxon>Arthropoda</taxon>
        <taxon>Hexapoda</taxon>
        <taxon>Insecta</taxon>
        <taxon>Pterygota</taxon>
        <taxon>Neoptera</taxon>
        <taxon>Endopterygota</taxon>
        <taxon>Coleoptera</taxon>
        <taxon>Polyphaga</taxon>
        <taxon>Cucujiformia</taxon>
        <taxon>Nitidulidae</taxon>
        <taxon>Meligethinae</taxon>
        <taxon>Brassicogethes</taxon>
    </lineage>
</organism>
<keyword evidence="3" id="KW-0539">Nucleus</keyword>
<keyword evidence="7" id="KW-1185">Reference proteome</keyword>
<dbReference type="GO" id="GO:0006357">
    <property type="term" value="P:regulation of transcription by RNA polymerase II"/>
    <property type="evidence" value="ECO:0007669"/>
    <property type="project" value="TreeGrafter"/>
</dbReference>
<evidence type="ECO:0000259" key="5">
    <source>
        <dbReference type="PROSITE" id="PS50800"/>
    </source>
</evidence>
<evidence type="ECO:0000256" key="2">
    <source>
        <dbReference type="ARBA" id="ARBA00022884"/>
    </source>
</evidence>
<gene>
    <name evidence="6" type="ORF">MELIAE_LOCUS1530</name>
</gene>
<dbReference type="PANTHER" id="PTHR15683">
    <property type="entry name" value="SCAFFOLD ATTACHMENT FACTOR B-RELATED"/>
    <property type="match status" value="1"/>
</dbReference>
<feature type="domain" description="SAP" evidence="5">
    <location>
        <begin position="4"/>
        <end position="38"/>
    </location>
</feature>
<name>A0A9P0ATN0_BRAAE</name>
<comment type="subcellular location">
    <subcellularLocation>
        <location evidence="1">Nucleus</location>
    </subcellularLocation>
</comment>
<evidence type="ECO:0000256" key="1">
    <source>
        <dbReference type="ARBA" id="ARBA00004123"/>
    </source>
</evidence>
<dbReference type="Gene3D" id="1.10.720.30">
    <property type="entry name" value="SAP domain"/>
    <property type="match status" value="1"/>
</dbReference>
<dbReference type="AlphaFoldDB" id="A0A9P0ATN0"/>
<dbReference type="GO" id="GO:0003723">
    <property type="term" value="F:RNA binding"/>
    <property type="evidence" value="ECO:0007669"/>
    <property type="project" value="UniProtKB-KW"/>
</dbReference>
<evidence type="ECO:0000313" key="6">
    <source>
        <dbReference type="EMBL" id="CAH0547560.1"/>
    </source>
</evidence>
<proteinExistence type="predicted"/>
<feature type="coiled-coil region" evidence="4">
    <location>
        <begin position="60"/>
        <end position="110"/>
    </location>
</feature>
<dbReference type="OrthoDB" id="6759373at2759"/>
<evidence type="ECO:0000313" key="7">
    <source>
        <dbReference type="Proteomes" id="UP001154078"/>
    </source>
</evidence>
<dbReference type="EMBL" id="OV121132">
    <property type="protein sequence ID" value="CAH0547560.1"/>
    <property type="molecule type" value="Genomic_DNA"/>
</dbReference>
<evidence type="ECO:0000256" key="3">
    <source>
        <dbReference type="ARBA" id="ARBA00023242"/>
    </source>
</evidence>
<dbReference type="InterPro" id="IPR003034">
    <property type="entry name" value="SAP_dom"/>
</dbReference>
<dbReference type="Pfam" id="PF02037">
    <property type="entry name" value="SAP"/>
    <property type="match status" value="1"/>
</dbReference>
<protein>
    <recommendedName>
        <fullName evidence="5">SAP domain-containing protein</fullName>
    </recommendedName>
</protein>
<dbReference type="SUPFAM" id="SSF68906">
    <property type="entry name" value="SAP domain"/>
    <property type="match status" value="1"/>
</dbReference>
<dbReference type="PROSITE" id="PS50800">
    <property type="entry name" value="SAP"/>
    <property type="match status" value="1"/>
</dbReference>
<evidence type="ECO:0000256" key="4">
    <source>
        <dbReference type="SAM" id="Coils"/>
    </source>
</evidence>
<keyword evidence="4" id="KW-0175">Coiled coil</keyword>
<dbReference type="InterPro" id="IPR036361">
    <property type="entry name" value="SAP_dom_sf"/>
</dbReference>
<keyword evidence="2" id="KW-0694">RNA-binding</keyword>
<reference evidence="6" key="1">
    <citation type="submission" date="2021-12" db="EMBL/GenBank/DDBJ databases">
        <authorList>
            <person name="King R."/>
        </authorList>
    </citation>
    <scope>NUCLEOTIDE SEQUENCE</scope>
</reference>
<dbReference type="Proteomes" id="UP001154078">
    <property type="component" value="Chromosome 1"/>
</dbReference>
<dbReference type="PANTHER" id="PTHR15683:SF8">
    <property type="entry name" value="SCAFFOLD ATTACHMENT FACTOR B, ISOFORM B"/>
    <property type="match status" value="1"/>
</dbReference>
<dbReference type="GO" id="GO:0005634">
    <property type="term" value="C:nucleus"/>
    <property type="evidence" value="ECO:0007669"/>
    <property type="project" value="UniProtKB-SubCell"/>
</dbReference>
<dbReference type="GO" id="GO:0043565">
    <property type="term" value="F:sequence-specific DNA binding"/>
    <property type="evidence" value="ECO:0007669"/>
    <property type="project" value="TreeGrafter"/>
</dbReference>
<accession>A0A9P0ATN0</accession>
<dbReference type="GO" id="GO:0050684">
    <property type="term" value="P:regulation of mRNA processing"/>
    <property type="evidence" value="ECO:0007669"/>
    <property type="project" value="TreeGrafter"/>
</dbReference>
<sequence length="150" mass="17785">MVSLMDLKVADLKRELEERECDTTGKKNVLQQRLREALEQEGENPDEYLFEGPCDMHLMLQNLKELKVDLQQKMVESSSDLKVDLQQKILENVNDLKDDLQQKMLENSNDFQQKMLENSKNLKEYLEQKILENAKELKEDVRMELNDRKN</sequence>